<feature type="signal peptide" evidence="2">
    <location>
        <begin position="1"/>
        <end position="24"/>
    </location>
</feature>
<evidence type="ECO:0000313" key="3">
    <source>
        <dbReference type="Proteomes" id="UP000001819"/>
    </source>
</evidence>
<dbReference type="KEGG" id="dpo:4800364"/>
<keyword evidence="3" id="KW-1185">Reference proteome</keyword>
<feature type="region of interest" description="Disordered" evidence="1">
    <location>
        <begin position="64"/>
        <end position="191"/>
    </location>
</feature>
<dbReference type="AlphaFoldDB" id="A0A6I8V539"/>
<dbReference type="RefSeq" id="XP_003736189.1">
    <property type="nucleotide sequence ID" value="XM_003736141.3"/>
</dbReference>
<evidence type="ECO:0000313" key="4">
    <source>
        <dbReference type="RefSeq" id="XP_003736189.1"/>
    </source>
</evidence>
<evidence type="ECO:0000256" key="1">
    <source>
        <dbReference type="SAM" id="MobiDB-lite"/>
    </source>
</evidence>
<gene>
    <name evidence="4" type="primary">Elal</name>
</gene>
<feature type="chain" id="PRO_5026123207" evidence="2">
    <location>
        <begin position="25"/>
        <end position="328"/>
    </location>
</feature>
<dbReference type="Proteomes" id="UP000001819">
    <property type="component" value="Chromosome 2"/>
</dbReference>
<protein>
    <submittedName>
        <fullName evidence="4">Calcium-binding protein P</fullName>
    </submittedName>
</protein>
<dbReference type="GeneID" id="4800364"/>
<dbReference type="FunCoup" id="A0A6I8V539">
    <property type="interactions" value="2"/>
</dbReference>
<reference evidence="3" key="1">
    <citation type="submission" date="2024-06" db="UniProtKB">
        <authorList>
            <consortium name="RefSeq"/>
        </authorList>
    </citation>
    <scope>NUCLEOTIDE SEQUENCE [LARGE SCALE GENOMIC DNA]</scope>
    <source>
        <strain evidence="3">MV2-25</strain>
    </source>
</reference>
<proteinExistence type="predicted"/>
<accession>A0A6I8V539</accession>
<evidence type="ECO:0000256" key="2">
    <source>
        <dbReference type="SAM" id="SignalP"/>
    </source>
</evidence>
<feature type="compositionally biased region" description="Pro residues" evidence="1">
    <location>
        <begin position="124"/>
        <end position="142"/>
    </location>
</feature>
<reference evidence="4" key="2">
    <citation type="submission" date="2025-08" db="UniProtKB">
        <authorList>
            <consortium name="RefSeq"/>
        </authorList>
    </citation>
    <scope>IDENTIFICATION</scope>
    <source>
        <strain evidence="4">MV-25-SWS-2005</strain>
        <tissue evidence="4">Whole body</tissue>
    </source>
</reference>
<dbReference type="Bgee" id="FBgn0080034">
    <property type="expression patterns" value="Expressed in insect adult head and 2 other cell types or tissues"/>
</dbReference>
<sequence>MAWRSGIAFAALTVALILTVGSQASQFSRDESREEEETNFNLASTLTGGIRSSRHHQRANLNSHLYPDSVQPGTTYGGPGIDDPHGHEQGGTSSRVGGSNLIGYVGSQSPPLPAAHPGQELPPGIYPPPGYPTTGPPQPPVHFPTGNAAHQSGGAAAPGPYYTQPRAGSYPQPGVGSYPQPGVPSYPQPGVGSFPQPAAPGAYPAGYPSYAYPGVYLPQFPGYSQPGAYPGYAPGAPPVIVHPGAAPPAGAGATAPSYPQKSSRHHSRYPTHDAQDPEHWDHRFSMNTEYNEDGVHKGSFDVLNNHNAFGYGSGYGGGYNGAFNSPAF</sequence>
<feature type="compositionally biased region" description="Low complexity" evidence="1">
    <location>
        <begin position="245"/>
        <end position="256"/>
    </location>
</feature>
<dbReference type="OMA" id="NHGSQGY"/>
<keyword evidence="2" id="KW-0732">Signal</keyword>
<organism evidence="3 4">
    <name type="scientific">Drosophila pseudoobscura pseudoobscura</name>
    <name type="common">Fruit fly</name>
    <dbReference type="NCBI Taxonomy" id="46245"/>
    <lineage>
        <taxon>Eukaryota</taxon>
        <taxon>Metazoa</taxon>
        <taxon>Ecdysozoa</taxon>
        <taxon>Arthropoda</taxon>
        <taxon>Hexapoda</taxon>
        <taxon>Insecta</taxon>
        <taxon>Pterygota</taxon>
        <taxon>Neoptera</taxon>
        <taxon>Endopterygota</taxon>
        <taxon>Diptera</taxon>
        <taxon>Brachycera</taxon>
        <taxon>Muscomorpha</taxon>
        <taxon>Ephydroidea</taxon>
        <taxon>Drosophilidae</taxon>
        <taxon>Drosophila</taxon>
        <taxon>Sophophora</taxon>
    </lineage>
</organism>
<feature type="region of interest" description="Disordered" evidence="1">
    <location>
        <begin position="245"/>
        <end position="278"/>
    </location>
</feature>
<name>A0A6I8V539_DROPS</name>
<dbReference type="InParanoid" id="A0A6I8V539"/>